<dbReference type="VEuPathDB" id="CryptoDB:GNI_076140"/>
<name>A0A023B6W0_GRENI</name>
<sequence length="549" mass="61723">MKTMACCESKGVGAGELLAWLMNSEGVQPAVDDCVVAMLTLAVPKRVRRPITERNRIVQFIIAAPKDPLTKLIRDNQVGTADSDEETPLAEEGRRFGWLRACSRILMVRSDRETYGLAEGMAMSELREYLQHVDPGNKFSEVTERICHESAGRSMSELREIQKKAYEDLDNEQLKVATCRPLTREELEDLRAFSDTLSEEWLSLLRRYRGFDVPPDLGNGSDVEAGRSCCSTQCMPKPCITNRCRLALSVSAALLGGLSVWGIWHWVSSEYGSSLVDGTAAKRMLESSSTPSTDHTAMSEAETIPWYGSQFNVPLSRQALDGLRTMKSECQEALNSSGYMDGSWPIMNRVLGSYPCEAHSGQLLCGTRDANMTRTCHHFGGPWTYDAFAVRNAIGNDQDCVVRCDNETEMARHTWEEVHRRLRFFPSYRPSYSSEATVEDFQSILDDRYPLVGSCLMRGFDCADASDFCDLGTLACRIRDKVENVSRMVASLHYGVRVRDAFERMTPFKTNAEIYETEWCSYDCRQLSSLYANALKNVLEADHTEDGRL</sequence>
<organism evidence="1 2">
    <name type="scientific">Gregarina niphandrodes</name>
    <name type="common">Septate eugregarine</name>
    <dbReference type="NCBI Taxonomy" id="110365"/>
    <lineage>
        <taxon>Eukaryota</taxon>
        <taxon>Sar</taxon>
        <taxon>Alveolata</taxon>
        <taxon>Apicomplexa</taxon>
        <taxon>Conoidasida</taxon>
        <taxon>Gregarinasina</taxon>
        <taxon>Eugregarinorida</taxon>
        <taxon>Gregarinidae</taxon>
        <taxon>Gregarina</taxon>
    </lineage>
</organism>
<gene>
    <name evidence="1" type="ORF">GNI_076140</name>
</gene>
<keyword evidence="2" id="KW-1185">Reference proteome</keyword>
<dbReference type="GeneID" id="22912780"/>
<accession>A0A023B6W0</accession>
<dbReference type="RefSeq" id="XP_011130494.1">
    <property type="nucleotide sequence ID" value="XM_011132192.1"/>
</dbReference>
<protein>
    <submittedName>
        <fullName evidence="1">Uncharacterized protein</fullName>
    </submittedName>
</protein>
<evidence type="ECO:0000313" key="1">
    <source>
        <dbReference type="EMBL" id="EZG66763.1"/>
    </source>
</evidence>
<reference evidence="1" key="1">
    <citation type="submission" date="2013-12" db="EMBL/GenBank/DDBJ databases">
        <authorList>
            <person name="Omoto C.K."/>
            <person name="Sibley D."/>
            <person name="Venepally P."/>
            <person name="Hadjithomas M."/>
            <person name="Karamycheva S."/>
            <person name="Brunk B."/>
            <person name="Roos D."/>
            <person name="Caler E."/>
            <person name="Lorenzi H."/>
        </authorList>
    </citation>
    <scope>NUCLEOTIDE SEQUENCE</scope>
</reference>
<comment type="caution">
    <text evidence="1">The sequence shown here is derived from an EMBL/GenBank/DDBJ whole genome shotgun (WGS) entry which is preliminary data.</text>
</comment>
<dbReference type="Proteomes" id="UP000019763">
    <property type="component" value="Unassembled WGS sequence"/>
</dbReference>
<dbReference type="AlphaFoldDB" id="A0A023B6W0"/>
<evidence type="ECO:0000313" key="2">
    <source>
        <dbReference type="Proteomes" id="UP000019763"/>
    </source>
</evidence>
<dbReference type="EMBL" id="AFNH02000570">
    <property type="protein sequence ID" value="EZG66763.1"/>
    <property type="molecule type" value="Genomic_DNA"/>
</dbReference>
<proteinExistence type="predicted"/>